<feature type="transmembrane region" description="Helical" evidence="10">
    <location>
        <begin position="223"/>
        <end position="242"/>
    </location>
</feature>
<sequence>MGNIFTYRVMDRGGQVLRGTIEADNINAAAARLKERGYLIKELKARSEVSALLTKKIHLTRVTMKDLALFCRQFSTMLNAGIPVMNGLGILTRQIANPLLREALEEVVHDLERGRTLSDAMAMHPKVFPALMVNMVEAGELGGILDQVFERLAAYYQREYELRSKVVSALIYPAVVCLVAMLVVSILIVFVLPKFAGLFADYGAILPLPTRLLLALSSSVQNYLLLWLAAIAGLILLLIRFLRTDMGRQMWDRFIISVPLFGPLTRKVLTSRFARTLGSLLASGVPVLQAMDMVKRLMDNHYLKQGIAGAQVALREGKSMWEPLQHARVFDPMVPQMIAVGEETGAVDRMLEKIANVYDGEVEQTVNRLTSLIEPVIIVVLALVVGFIVASVMLPMFDLIGNIQ</sequence>
<organism evidence="12 13">
    <name type="scientific">Thermincola ferriacetica</name>
    <dbReference type="NCBI Taxonomy" id="281456"/>
    <lineage>
        <taxon>Bacteria</taxon>
        <taxon>Bacillati</taxon>
        <taxon>Bacillota</taxon>
        <taxon>Clostridia</taxon>
        <taxon>Eubacteriales</taxon>
        <taxon>Thermincolaceae</taxon>
        <taxon>Thermincola</taxon>
    </lineage>
</organism>
<dbReference type="GO" id="GO:0015628">
    <property type="term" value="P:protein secretion by the type II secretion system"/>
    <property type="evidence" value="ECO:0007669"/>
    <property type="project" value="TreeGrafter"/>
</dbReference>
<evidence type="ECO:0000256" key="9">
    <source>
        <dbReference type="RuleBase" id="RU003923"/>
    </source>
</evidence>
<dbReference type="PRINTS" id="PR00812">
    <property type="entry name" value="BCTERIALGSPF"/>
</dbReference>
<dbReference type="PATRIC" id="fig|281456.6.peg.378"/>
<protein>
    <submittedName>
        <fullName evidence="12">Type II secretion system F domain-containing protein</fullName>
    </submittedName>
</protein>
<dbReference type="InterPro" id="IPR018076">
    <property type="entry name" value="T2SS_GspF_dom"/>
</dbReference>
<dbReference type="Proteomes" id="UP000037175">
    <property type="component" value="Unassembled WGS sequence"/>
</dbReference>
<evidence type="ECO:0000256" key="5">
    <source>
        <dbReference type="ARBA" id="ARBA00022519"/>
    </source>
</evidence>
<dbReference type="EMBL" id="LGTE01000002">
    <property type="protein sequence ID" value="KNZ70683.1"/>
    <property type="molecule type" value="Genomic_DNA"/>
</dbReference>
<feature type="domain" description="Type II secretion system protein GspF" evidence="11">
    <location>
        <begin position="273"/>
        <end position="395"/>
    </location>
</feature>
<dbReference type="AlphaFoldDB" id="A0A0L6W5M9"/>
<keyword evidence="3 9" id="KW-0813">Transport</keyword>
<comment type="caution">
    <text evidence="12">The sequence shown here is derived from an EMBL/GenBank/DDBJ whole genome shotgun (WGS) entry which is preliminary data.</text>
</comment>
<proteinExistence type="inferred from homology"/>
<gene>
    <name evidence="12" type="ORF">Tfer_0361</name>
</gene>
<evidence type="ECO:0000259" key="11">
    <source>
        <dbReference type="Pfam" id="PF00482"/>
    </source>
</evidence>
<evidence type="ECO:0000256" key="7">
    <source>
        <dbReference type="ARBA" id="ARBA00022989"/>
    </source>
</evidence>
<dbReference type="PANTHER" id="PTHR30012:SF0">
    <property type="entry name" value="TYPE II SECRETION SYSTEM PROTEIN F-RELATED"/>
    <property type="match status" value="1"/>
</dbReference>
<keyword evidence="8 10" id="KW-0472">Membrane</keyword>
<dbReference type="FunFam" id="1.20.81.30:FF:000001">
    <property type="entry name" value="Type II secretion system protein F"/>
    <property type="match status" value="2"/>
</dbReference>
<dbReference type="PANTHER" id="PTHR30012">
    <property type="entry name" value="GENERAL SECRETION PATHWAY PROTEIN"/>
    <property type="match status" value="1"/>
</dbReference>
<keyword evidence="7 10" id="KW-1133">Transmembrane helix</keyword>
<keyword evidence="6 9" id="KW-0812">Transmembrane</keyword>
<feature type="transmembrane region" description="Helical" evidence="10">
    <location>
        <begin position="166"/>
        <end position="192"/>
    </location>
</feature>
<dbReference type="InterPro" id="IPR042094">
    <property type="entry name" value="T2SS_GspF_sf"/>
</dbReference>
<evidence type="ECO:0000256" key="1">
    <source>
        <dbReference type="ARBA" id="ARBA00004429"/>
    </source>
</evidence>
<accession>A0A0L6W5M9</accession>
<dbReference type="InterPro" id="IPR003004">
    <property type="entry name" value="GspF/PilC"/>
</dbReference>
<dbReference type="Gene3D" id="1.20.81.30">
    <property type="entry name" value="Type II secretion system (T2SS), domain F"/>
    <property type="match status" value="2"/>
</dbReference>
<evidence type="ECO:0000256" key="4">
    <source>
        <dbReference type="ARBA" id="ARBA00022475"/>
    </source>
</evidence>
<evidence type="ECO:0000313" key="12">
    <source>
        <dbReference type="EMBL" id="KNZ70683.1"/>
    </source>
</evidence>
<dbReference type="Pfam" id="PF00482">
    <property type="entry name" value="T2SSF"/>
    <property type="match status" value="2"/>
</dbReference>
<evidence type="ECO:0000256" key="2">
    <source>
        <dbReference type="ARBA" id="ARBA00005745"/>
    </source>
</evidence>
<evidence type="ECO:0000313" key="13">
    <source>
        <dbReference type="Proteomes" id="UP000037175"/>
    </source>
</evidence>
<feature type="domain" description="Type II secretion system protein GspF" evidence="11">
    <location>
        <begin position="70"/>
        <end position="193"/>
    </location>
</feature>
<reference evidence="13" key="1">
    <citation type="submission" date="2015-07" db="EMBL/GenBank/DDBJ databases">
        <title>Complete Genome of Thermincola ferriacetica strain Z-0001T.</title>
        <authorList>
            <person name="Lusk B."/>
            <person name="Badalamenti J.P."/>
            <person name="Parameswaran P."/>
            <person name="Bond D.R."/>
            <person name="Torres C.I."/>
        </authorList>
    </citation>
    <scope>NUCLEOTIDE SEQUENCE [LARGE SCALE GENOMIC DNA]</scope>
    <source>
        <strain evidence="13">Z-0001</strain>
    </source>
</reference>
<dbReference type="RefSeq" id="WP_052216614.1">
    <property type="nucleotide sequence ID" value="NZ_LGTE01000002.1"/>
</dbReference>
<name>A0A0L6W5M9_9FIRM</name>
<evidence type="ECO:0000256" key="3">
    <source>
        <dbReference type="ARBA" id="ARBA00022448"/>
    </source>
</evidence>
<comment type="subcellular location">
    <subcellularLocation>
        <location evidence="1">Cell inner membrane</location>
        <topology evidence="1">Multi-pass membrane protein</topology>
    </subcellularLocation>
    <subcellularLocation>
        <location evidence="9">Cell membrane</location>
        <topology evidence="9">Multi-pass membrane protein</topology>
    </subcellularLocation>
</comment>
<keyword evidence="5" id="KW-0997">Cell inner membrane</keyword>
<evidence type="ECO:0000256" key="6">
    <source>
        <dbReference type="ARBA" id="ARBA00022692"/>
    </source>
</evidence>
<evidence type="ECO:0000256" key="10">
    <source>
        <dbReference type="SAM" id="Phobius"/>
    </source>
</evidence>
<keyword evidence="13" id="KW-1185">Reference proteome</keyword>
<feature type="transmembrane region" description="Helical" evidence="10">
    <location>
        <begin position="376"/>
        <end position="397"/>
    </location>
</feature>
<dbReference type="InterPro" id="IPR001992">
    <property type="entry name" value="T2SS_GspF/T4SS_PilC_CS"/>
</dbReference>
<evidence type="ECO:0000256" key="8">
    <source>
        <dbReference type="ARBA" id="ARBA00023136"/>
    </source>
</evidence>
<dbReference type="GO" id="GO:0005886">
    <property type="term" value="C:plasma membrane"/>
    <property type="evidence" value="ECO:0007669"/>
    <property type="project" value="UniProtKB-SubCell"/>
</dbReference>
<keyword evidence="4" id="KW-1003">Cell membrane</keyword>
<dbReference type="PROSITE" id="PS00874">
    <property type="entry name" value="T2SP_F"/>
    <property type="match status" value="1"/>
</dbReference>
<comment type="similarity">
    <text evidence="2 9">Belongs to the GSP F family.</text>
</comment>